<feature type="compositionally biased region" description="Low complexity" evidence="1">
    <location>
        <begin position="757"/>
        <end position="771"/>
    </location>
</feature>
<feature type="transmembrane region" description="Helical" evidence="2">
    <location>
        <begin position="1252"/>
        <end position="1279"/>
    </location>
</feature>
<organism evidence="4 5">
    <name type="scientific">Chlamydomonas eustigma</name>
    <dbReference type="NCBI Taxonomy" id="1157962"/>
    <lineage>
        <taxon>Eukaryota</taxon>
        <taxon>Viridiplantae</taxon>
        <taxon>Chlorophyta</taxon>
        <taxon>core chlorophytes</taxon>
        <taxon>Chlorophyceae</taxon>
        <taxon>CS clade</taxon>
        <taxon>Chlamydomonadales</taxon>
        <taxon>Chlamydomonadaceae</taxon>
        <taxon>Chlamydomonas</taxon>
    </lineage>
</organism>
<dbReference type="PROSITE" id="PS50004">
    <property type="entry name" value="C2"/>
    <property type="match status" value="1"/>
</dbReference>
<reference evidence="4 5" key="1">
    <citation type="submission" date="2017-08" db="EMBL/GenBank/DDBJ databases">
        <title>Acidophilic green algal genome provides insights into adaptation to an acidic environment.</title>
        <authorList>
            <person name="Hirooka S."/>
            <person name="Hirose Y."/>
            <person name="Kanesaki Y."/>
            <person name="Higuchi S."/>
            <person name="Fujiwara T."/>
            <person name="Onuma R."/>
            <person name="Era A."/>
            <person name="Ohbayashi R."/>
            <person name="Uzuka A."/>
            <person name="Nozaki H."/>
            <person name="Yoshikawa H."/>
            <person name="Miyagishima S.Y."/>
        </authorList>
    </citation>
    <scope>NUCLEOTIDE SEQUENCE [LARGE SCALE GENOMIC DNA]</scope>
    <source>
        <strain evidence="4 5">NIES-2499</strain>
    </source>
</reference>
<dbReference type="Pfam" id="PF00168">
    <property type="entry name" value="C2"/>
    <property type="match status" value="1"/>
</dbReference>
<keyword evidence="2" id="KW-0812">Transmembrane</keyword>
<gene>
    <name evidence="4" type="ORF">CEUSTIGMA_g12356.t1</name>
</gene>
<feature type="compositionally biased region" description="Low complexity" evidence="1">
    <location>
        <begin position="123"/>
        <end position="137"/>
    </location>
</feature>
<feature type="region of interest" description="Disordered" evidence="1">
    <location>
        <begin position="1083"/>
        <end position="1110"/>
    </location>
</feature>
<keyword evidence="2" id="KW-1133">Transmembrane helix</keyword>
<dbReference type="STRING" id="1157962.A0A250XPC9"/>
<keyword evidence="5" id="KW-1185">Reference proteome</keyword>
<feature type="region of interest" description="Disordered" evidence="1">
    <location>
        <begin position="1295"/>
        <end position="1359"/>
    </location>
</feature>
<name>A0A250XPC9_9CHLO</name>
<feature type="compositionally biased region" description="Low complexity" evidence="1">
    <location>
        <begin position="783"/>
        <end position="793"/>
    </location>
</feature>
<dbReference type="CDD" id="cd00030">
    <property type="entry name" value="C2"/>
    <property type="match status" value="1"/>
</dbReference>
<evidence type="ECO:0000256" key="1">
    <source>
        <dbReference type="SAM" id="MobiDB-lite"/>
    </source>
</evidence>
<feature type="region of interest" description="Disordered" evidence="1">
    <location>
        <begin position="1"/>
        <end position="26"/>
    </location>
</feature>
<feature type="region of interest" description="Disordered" evidence="1">
    <location>
        <begin position="115"/>
        <end position="142"/>
    </location>
</feature>
<keyword evidence="2" id="KW-0472">Membrane</keyword>
<dbReference type="Proteomes" id="UP000232323">
    <property type="component" value="Unassembled WGS sequence"/>
</dbReference>
<dbReference type="PANTHER" id="PTHR31425:SF50">
    <property type="entry name" value="FT-INTERACTING PROTEIN 3-RELATED"/>
    <property type="match status" value="1"/>
</dbReference>
<protein>
    <recommendedName>
        <fullName evidence="3">C2 domain-containing protein</fullName>
    </recommendedName>
</protein>
<dbReference type="PANTHER" id="PTHR31425">
    <property type="entry name" value="PHOSPHORIBOSYLANTHRANILATE TRANSFERASE ISOFORM 1"/>
    <property type="match status" value="1"/>
</dbReference>
<evidence type="ECO:0000313" key="4">
    <source>
        <dbReference type="EMBL" id="GAX84935.1"/>
    </source>
</evidence>
<feature type="compositionally biased region" description="Acidic residues" evidence="1">
    <location>
        <begin position="700"/>
        <end position="710"/>
    </location>
</feature>
<comment type="caution">
    <text evidence="4">The sequence shown here is derived from an EMBL/GenBank/DDBJ whole genome shotgun (WGS) entry which is preliminary data.</text>
</comment>
<evidence type="ECO:0000313" key="5">
    <source>
        <dbReference type="Proteomes" id="UP000232323"/>
    </source>
</evidence>
<feature type="region of interest" description="Disordered" evidence="1">
    <location>
        <begin position="690"/>
        <end position="856"/>
    </location>
</feature>
<sequence length="1359" mass="148250">MSNYTFSKAYASKADDEDGQDEEKERLQSSCFPMLRLSSMKNHFGDVKRTIRKKRQLATLGSFSIGAVQTEFLVQKGLPSSDTDNVKNKDKNIHYAINHASSSTDAASAVQNTQPIHNGSLHSSPASQASRPSSVSSKGALLGPPQNFAEQLQHKLLHVQVIGASTLVQTGSYHYPYCKVTAGGEQYRTHPVPGSLNPIWNSAFAFRGKQVVEKRSFVAFEVWSNDDFHPDHFLGQAELDLKVLPTCEGPEDPLLCTLSLYVLIRAGKRERGDFGELKLHLWLTPDSGDKGAVLAPGAAAAGKQPAGISGKKILPYVLQTEKGTLYEEPCVVYIKVSIDSLLGIQDPSYQFKPKSPNEPSGGRRGVKSQLIKRFKKMKPAASLPNVSSESSASKGNILRVNPLTSPHVLGHSSLSVLPRGRAVVNAAGRKLGFKFQEVISEEGDAGAGAGASSDTDMDDAVESEAGLFNFSHGSKKGENLLTTIMNSTSRMVDTAVDQLNSQTSLMISSMVVGAPVMIQVKPAWVYLKLEYAHQMYTSRLVRLHHATGEAHVRQDFVFATVRPIDSRPLEISVWITHDKTRRGRLSGRLTEDIIHLLTQSQAAEANRQAVGNVYLEGAKEIVKPTVAPKFFLPLTTMELDQPFLGVMRMHIGAADADLRAAIYGIPKLVLAGHTSNISVLRSVHSEDLSLSSAPSSVPQEEVEEEGDDGDSLGLFKKHKPDSLAPPGPPLSGEAKVPPNTKSRLARTSVASESLLIQQVSGEAESSSGEVAPSFATHEPSNVTSSTGGTASSTQVESMHGSHPLNRSARLDVECSSVGSPQDVIEAHSPPRPPSAASRLGRSGHLGRSPDLHPFLKPKRPLHQRVLSFLTELLTKMLSVMIAWAQGLIGKKVVAPPHWGVHVPFMARKSSAGSAVGLNRISSDLSNPLLSSGLAAANSPAASAAFHSATNSDTKSAKGLAPIGFHSATNSDTKSAKGLAPIGFIRLSINSIHMTYPGEWFFVVFKIGPHWVRTNAKRSGVVHADLNWQFVLPLFDPSTLITVFTFYHKVEHPKPSDILVFCRKSFNVTLFPPNLEINQNIQNKMIPSEGEEETRETRWDKRGQNNKSQQDTSCSLNYKALGIDSVWKQKDPHVCYINTTFYKEFNSLGSGVSAYTQPARPPEWYIYGLDDAPQEQLEEQYNAIVLRWLEKSHPPLPQTVSRPMLDNHRLAFSVSQMKLNMKRVKTAISLLSYLGHGFVAIKSWDNPWNNLLVYFFIMMYSFYPSKAFAICLMWLCVSVVKRHFIFLRSRAQQEDEFSPPVVPPSTESAAVGLGTSGGKEREGGGAAVKLHDDDESEESDVDAPDESLGPLAGLKKQYEA</sequence>
<dbReference type="SMART" id="SM00239">
    <property type="entry name" value="C2"/>
    <property type="match status" value="1"/>
</dbReference>
<feature type="domain" description="C2" evidence="3">
    <location>
        <begin position="137"/>
        <end position="254"/>
    </location>
</feature>
<dbReference type="SUPFAM" id="SSF49562">
    <property type="entry name" value="C2 domain (Calcium/lipid-binding domain, CaLB)"/>
    <property type="match status" value="1"/>
</dbReference>
<feature type="compositionally biased region" description="Low complexity" evidence="1">
    <location>
        <begin position="690"/>
        <end position="699"/>
    </location>
</feature>
<dbReference type="InterPro" id="IPR035892">
    <property type="entry name" value="C2_domain_sf"/>
</dbReference>
<dbReference type="InterPro" id="IPR000008">
    <property type="entry name" value="C2_dom"/>
</dbReference>
<dbReference type="OrthoDB" id="1510841at2759"/>
<evidence type="ECO:0000256" key="2">
    <source>
        <dbReference type="SAM" id="Phobius"/>
    </source>
</evidence>
<proteinExistence type="predicted"/>
<accession>A0A250XPC9</accession>
<evidence type="ECO:0000259" key="3">
    <source>
        <dbReference type="PROSITE" id="PS50004"/>
    </source>
</evidence>
<dbReference type="Gene3D" id="2.60.40.150">
    <property type="entry name" value="C2 domain"/>
    <property type="match status" value="1"/>
</dbReference>
<feature type="non-terminal residue" evidence="4">
    <location>
        <position position="1359"/>
    </location>
</feature>
<feature type="compositionally biased region" description="Acidic residues" evidence="1">
    <location>
        <begin position="1332"/>
        <end position="1344"/>
    </location>
</feature>
<dbReference type="InterPro" id="IPR047259">
    <property type="entry name" value="QUIRKY-like"/>
</dbReference>
<dbReference type="EMBL" id="BEGY01000142">
    <property type="protein sequence ID" value="GAX84935.1"/>
    <property type="molecule type" value="Genomic_DNA"/>
</dbReference>